<protein>
    <submittedName>
        <fullName evidence="2">GDSL-like Lipase/Acylhydrolase</fullName>
    </submittedName>
</protein>
<dbReference type="RefSeq" id="WP_039809618.1">
    <property type="nucleotide sequence ID" value="NZ_UGRY01000005.1"/>
</dbReference>
<dbReference type="GO" id="GO:0016787">
    <property type="term" value="F:hydrolase activity"/>
    <property type="evidence" value="ECO:0007669"/>
    <property type="project" value="UniProtKB-KW"/>
</dbReference>
<name>A0A379JJG6_9NOCA</name>
<dbReference type="Proteomes" id="UP000255467">
    <property type="component" value="Unassembled WGS sequence"/>
</dbReference>
<organism evidence="2 3">
    <name type="scientific">Nocardia otitidiscaviarum</name>
    <dbReference type="NCBI Taxonomy" id="1823"/>
    <lineage>
        <taxon>Bacteria</taxon>
        <taxon>Bacillati</taxon>
        <taxon>Actinomycetota</taxon>
        <taxon>Actinomycetes</taxon>
        <taxon>Mycobacteriales</taxon>
        <taxon>Nocardiaceae</taxon>
        <taxon>Nocardia</taxon>
    </lineage>
</organism>
<dbReference type="PANTHER" id="PTHR43784:SF2">
    <property type="entry name" value="GDSL-LIKE LIPASE_ACYLHYDROLASE, PUTATIVE (AFU_ORTHOLOGUE AFUA_2G00820)-RELATED"/>
    <property type="match status" value="1"/>
</dbReference>
<dbReference type="PANTHER" id="PTHR43784">
    <property type="entry name" value="GDSL-LIKE LIPASE/ACYLHYDROLASE, PUTATIVE (AFU_ORTHOLOGUE AFUA_2G00820)-RELATED"/>
    <property type="match status" value="1"/>
</dbReference>
<accession>A0A379JJG6</accession>
<dbReference type="AlphaFoldDB" id="A0A379JJG6"/>
<keyword evidence="2" id="KW-0378">Hydrolase</keyword>
<gene>
    <name evidence="2" type="ORF">NCTC1934_06059</name>
</gene>
<dbReference type="Gene3D" id="3.40.50.1110">
    <property type="entry name" value="SGNH hydrolase"/>
    <property type="match status" value="1"/>
</dbReference>
<evidence type="ECO:0000259" key="1">
    <source>
        <dbReference type="Pfam" id="PF13472"/>
    </source>
</evidence>
<feature type="domain" description="SGNH hydrolase-type esterase" evidence="1">
    <location>
        <begin position="34"/>
        <end position="205"/>
    </location>
</feature>
<dbReference type="CDD" id="cd01832">
    <property type="entry name" value="SGNH_hydrolase_like_1"/>
    <property type="match status" value="1"/>
</dbReference>
<evidence type="ECO:0000313" key="3">
    <source>
        <dbReference type="Proteomes" id="UP000255467"/>
    </source>
</evidence>
<dbReference type="Pfam" id="PF13472">
    <property type="entry name" value="Lipase_GDSL_2"/>
    <property type="match status" value="1"/>
</dbReference>
<dbReference type="STRING" id="1406858.GCA_000710895_04733"/>
<dbReference type="SUPFAM" id="SSF52266">
    <property type="entry name" value="SGNH hydrolase"/>
    <property type="match status" value="1"/>
</dbReference>
<dbReference type="EMBL" id="UGRY01000005">
    <property type="protein sequence ID" value="SUD48722.1"/>
    <property type="molecule type" value="Genomic_DNA"/>
</dbReference>
<reference evidence="2 3" key="1">
    <citation type="submission" date="2018-06" db="EMBL/GenBank/DDBJ databases">
        <authorList>
            <consortium name="Pathogen Informatics"/>
            <person name="Doyle S."/>
        </authorList>
    </citation>
    <scope>NUCLEOTIDE SEQUENCE [LARGE SCALE GENOMIC DNA]</scope>
    <source>
        <strain evidence="2 3">NCTC1934</strain>
    </source>
</reference>
<dbReference type="InterPro" id="IPR053140">
    <property type="entry name" value="GDSL_Rv0518-like"/>
</dbReference>
<dbReference type="InterPro" id="IPR013830">
    <property type="entry name" value="SGNH_hydro"/>
</dbReference>
<dbReference type="InterPro" id="IPR036514">
    <property type="entry name" value="SGNH_hydro_sf"/>
</dbReference>
<proteinExistence type="predicted"/>
<evidence type="ECO:0000313" key="2">
    <source>
        <dbReference type="EMBL" id="SUD48722.1"/>
    </source>
</evidence>
<keyword evidence="3" id="KW-1185">Reference proteome</keyword>
<sequence length="227" mass="25026">MNRHVTTEADDPMVLSAEAIRALLAPLPWRRFAVLGDSTAAGTGDPWPGYETLPWPERLARALRAAHPEAEYLNTAVMGARIAAVRDGQLRRVLDFRPDLVHISCGGNDLLQPDADLARVEHDLDELCAALTATGAQLSLFTFADAFTGHMRVLRPRFVAFAEIIRRIAARHGAMVTEFWDHPARRRPDWLSADRIHLSMAGQAIAATEIAKTLARQHSSNAAGNRR</sequence>